<dbReference type="PANTHER" id="PTHR34576:SF15">
    <property type="entry name" value="MEMBRANE-ASSOCIATED KINASE REGULATOR 6-RELATED"/>
    <property type="match status" value="1"/>
</dbReference>
<dbReference type="PANTHER" id="PTHR34576">
    <property type="entry name" value="MEMBRANE-ASSOCIATED KINASE REGULATOR 6-RELATED"/>
    <property type="match status" value="1"/>
</dbReference>
<dbReference type="InterPro" id="IPR044699">
    <property type="entry name" value="MAKR6"/>
</dbReference>
<keyword evidence="3" id="KW-1185">Reference proteome</keyword>
<sequence length="276" mass="30445">MKLTMENSQSQIDLATDSFSYSWLINDSKSSSSSFDGLLESLRRPSLENYDHNDDSIPIFNTQIFKDGHQEFDFRVNHDHHQPGAGGESSRFSINLVHADELFCDGCIRPVFINQEKHPVSVPVTPIHSSSSVSVSSGSGFLKNQGQSFSSGDAKCRKKLSAGKKVLQGCCGGLSIRPIYRVLGCSRTRVRVDDLDRKVLEVGKSRGNSVPASPERRRSWNSFKKSRSSISEKLINHSPQASPISSSCSPLHYSSSSIPESSIHEAILHCKRSFAN</sequence>
<accession>A0AAV1D3D8</accession>
<reference evidence="2" key="1">
    <citation type="submission" date="2023-03" db="EMBL/GenBank/DDBJ databases">
        <authorList>
            <person name="Julca I."/>
        </authorList>
    </citation>
    <scope>NUCLEOTIDE SEQUENCE</scope>
</reference>
<proteinExistence type="predicted"/>
<evidence type="ECO:0000313" key="2">
    <source>
        <dbReference type="EMBL" id="CAI9102048.1"/>
    </source>
</evidence>
<dbReference type="AlphaFoldDB" id="A0AAV1D3D8"/>
<organism evidence="2 3">
    <name type="scientific">Oldenlandia corymbosa var. corymbosa</name>
    <dbReference type="NCBI Taxonomy" id="529605"/>
    <lineage>
        <taxon>Eukaryota</taxon>
        <taxon>Viridiplantae</taxon>
        <taxon>Streptophyta</taxon>
        <taxon>Embryophyta</taxon>
        <taxon>Tracheophyta</taxon>
        <taxon>Spermatophyta</taxon>
        <taxon>Magnoliopsida</taxon>
        <taxon>eudicotyledons</taxon>
        <taxon>Gunneridae</taxon>
        <taxon>Pentapetalae</taxon>
        <taxon>asterids</taxon>
        <taxon>lamiids</taxon>
        <taxon>Gentianales</taxon>
        <taxon>Rubiaceae</taxon>
        <taxon>Rubioideae</taxon>
        <taxon>Spermacoceae</taxon>
        <taxon>Hedyotis-Oldenlandia complex</taxon>
        <taxon>Oldenlandia</taxon>
    </lineage>
</organism>
<name>A0AAV1D3D8_OLDCO</name>
<dbReference type="Proteomes" id="UP001161247">
    <property type="component" value="Chromosome 4"/>
</dbReference>
<evidence type="ECO:0000313" key="3">
    <source>
        <dbReference type="Proteomes" id="UP001161247"/>
    </source>
</evidence>
<feature type="region of interest" description="Disordered" evidence="1">
    <location>
        <begin position="205"/>
        <end position="224"/>
    </location>
</feature>
<dbReference type="EMBL" id="OX459121">
    <property type="protein sequence ID" value="CAI9102048.1"/>
    <property type="molecule type" value="Genomic_DNA"/>
</dbReference>
<gene>
    <name evidence="2" type="ORF">OLC1_LOCUS11480</name>
</gene>
<protein>
    <submittedName>
        <fullName evidence="2">OLC1v1000241C1</fullName>
    </submittedName>
</protein>
<evidence type="ECO:0000256" key="1">
    <source>
        <dbReference type="SAM" id="MobiDB-lite"/>
    </source>
</evidence>